<evidence type="ECO:0000313" key="2">
    <source>
        <dbReference type="Proteomes" id="UP000001698"/>
    </source>
</evidence>
<sequence>MSSEGISGRYFRYGLADIYILLSVNGSNRHTTVVHPGFESFIQGGYFCSYGTDEALLDSFFYLMGQSYLNFSLNEIYVTSHVRLSWV</sequence>
<dbReference type="KEGG" id="xfn:XfasM23_1978"/>
<proteinExistence type="predicted"/>
<protein>
    <submittedName>
        <fullName evidence="1">Uncharacterized protein</fullName>
    </submittedName>
</protein>
<accession>B2I9C2</accession>
<dbReference type="AlphaFoldDB" id="B2I9C2"/>
<dbReference type="HOGENOM" id="CLU_2687019_0_0_6"/>
<evidence type="ECO:0000313" key="1">
    <source>
        <dbReference type="EMBL" id="ACB93377.1"/>
    </source>
</evidence>
<dbReference type="EMBL" id="CP001011">
    <property type="protein sequence ID" value="ACB93377.1"/>
    <property type="molecule type" value="Genomic_DNA"/>
</dbReference>
<organism evidence="1 2">
    <name type="scientific">Xylella fastidiosa (strain M23)</name>
    <dbReference type="NCBI Taxonomy" id="405441"/>
    <lineage>
        <taxon>Bacteria</taxon>
        <taxon>Pseudomonadati</taxon>
        <taxon>Pseudomonadota</taxon>
        <taxon>Gammaproteobacteria</taxon>
        <taxon>Lysobacterales</taxon>
        <taxon>Lysobacteraceae</taxon>
        <taxon>Xylella</taxon>
    </lineage>
</organism>
<dbReference type="Proteomes" id="UP000001698">
    <property type="component" value="Chromosome"/>
</dbReference>
<gene>
    <name evidence="1" type="ordered locus">XfasM23_1978</name>
</gene>
<name>B2I9C2_XYLF2</name>
<reference evidence="1 2" key="1">
    <citation type="journal article" date="2010" name="J. Bacteriol.">
        <title>Whole genome sequences of two Xylella fastidiosa strains (M12 and M23) causing almond leaf scorch disease in California.</title>
        <authorList>
            <person name="Chen J."/>
            <person name="Xie G."/>
            <person name="Han S."/>
            <person name="Chertkov O."/>
            <person name="Sims D."/>
            <person name="Civerolo E.L."/>
        </authorList>
    </citation>
    <scope>NUCLEOTIDE SEQUENCE [LARGE SCALE GENOMIC DNA]</scope>
    <source>
        <strain evidence="1 2">M23</strain>
    </source>
</reference>